<dbReference type="Proteomes" id="UP001054821">
    <property type="component" value="Chromosome 4"/>
</dbReference>
<proteinExistence type="predicted"/>
<accession>A0AAD4W3A8</accession>
<dbReference type="AlphaFoldDB" id="A0AAD4W3A8"/>
<keyword evidence="2" id="KW-1185">Reference proteome</keyword>
<organism evidence="1 2">
    <name type="scientific">Prunus dulcis</name>
    <name type="common">Almond</name>
    <name type="synonym">Amygdalus dulcis</name>
    <dbReference type="NCBI Taxonomy" id="3755"/>
    <lineage>
        <taxon>Eukaryota</taxon>
        <taxon>Viridiplantae</taxon>
        <taxon>Streptophyta</taxon>
        <taxon>Embryophyta</taxon>
        <taxon>Tracheophyta</taxon>
        <taxon>Spermatophyta</taxon>
        <taxon>Magnoliopsida</taxon>
        <taxon>eudicotyledons</taxon>
        <taxon>Gunneridae</taxon>
        <taxon>Pentapetalae</taxon>
        <taxon>rosids</taxon>
        <taxon>fabids</taxon>
        <taxon>Rosales</taxon>
        <taxon>Rosaceae</taxon>
        <taxon>Amygdaloideae</taxon>
        <taxon>Amygdaleae</taxon>
        <taxon>Prunus</taxon>
    </lineage>
</organism>
<evidence type="ECO:0000313" key="2">
    <source>
        <dbReference type="Proteomes" id="UP001054821"/>
    </source>
</evidence>
<gene>
    <name evidence="1" type="ORF">L3X38_024860</name>
</gene>
<dbReference type="EMBL" id="JAJFAZ020000004">
    <property type="protein sequence ID" value="KAI5334727.1"/>
    <property type="molecule type" value="Genomic_DNA"/>
</dbReference>
<reference evidence="1 2" key="1">
    <citation type="journal article" date="2022" name="G3 (Bethesda)">
        <title>Whole-genome sequence and methylome profiling of the almond [Prunus dulcis (Mill.) D.A. Webb] cultivar 'Nonpareil'.</title>
        <authorList>
            <person name="D'Amico-Willman K.M."/>
            <person name="Ouma W.Z."/>
            <person name="Meulia T."/>
            <person name="Sideli G.M."/>
            <person name="Gradziel T.M."/>
            <person name="Fresnedo-Ramirez J."/>
        </authorList>
    </citation>
    <scope>NUCLEOTIDE SEQUENCE [LARGE SCALE GENOMIC DNA]</scope>
    <source>
        <strain evidence="1">Clone GOH B32 T37-40</strain>
    </source>
</reference>
<evidence type="ECO:0000313" key="1">
    <source>
        <dbReference type="EMBL" id="KAI5334727.1"/>
    </source>
</evidence>
<sequence length="91" mass="10643">MNHLLFRRSGSPEAPCSLVEDKSQQRFTCAFHQTASVHEQRCNFSSFYGVFRRPEVQVHLLAPAQVHHWFHVHLFLQVLIQQGISNIKLFK</sequence>
<name>A0AAD4W3A8_PRUDU</name>
<protein>
    <submittedName>
        <fullName evidence="1">Uncharacterized protein</fullName>
    </submittedName>
</protein>
<comment type="caution">
    <text evidence="1">The sequence shown here is derived from an EMBL/GenBank/DDBJ whole genome shotgun (WGS) entry which is preliminary data.</text>
</comment>